<feature type="transmembrane region" description="Helical" evidence="7">
    <location>
        <begin position="269"/>
        <end position="287"/>
    </location>
</feature>
<reference evidence="9 10" key="1">
    <citation type="submission" date="2018-12" db="EMBL/GenBank/DDBJ databases">
        <title>Genomic taxonomy of the Vibrionaceae family.</title>
        <authorList>
            <person name="Gomez-Gil B."/>
            <person name="Enciso-Ibarra K."/>
        </authorList>
    </citation>
    <scope>NUCLEOTIDE SEQUENCE [LARGE SCALE GENOMIC DNA]</scope>
    <source>
        <strain evidence="9 10">CAIM 594</strain>
    </source>
</reference>
<dbReference type="GO" id="GO:0016757">
    <property type="term" value="F:glycosyltransferase activity"/>
    <property type="evidence" value="ECO:0007669"/>
    <property type="project" value="UniProtKB-KW"/>
</dbReference>
<feature type="domain" description="Glycosyltransferase 2-like" evidence="8">
    <location>
        <begin position="7"/>
        <end position="170"/>
    </location>
</feature>
<protein>
    <submittedName>
        <fullName evidence="9">Glycosyltransferase</fullName>
    </submittedName>
</protein>
<keyword evidence="6 7" id="KW-0472">Membrane</keyword>
<keyword evidence="3 9" id="KW-0808">Transferase</keyword>
<evidence type="ECO:0000256" key="6">
    <source>
        <dbReference type="ARBA" id="ARBA00023136"/>
    </source>
</evidence>
<dbReference type="PANTHER" id="PTHR48090">
    <property type="entry name" value="UNDECAPRENYL-PHOSPHATE 4-DEOXY-4-FORMAMIDO-L-ARABINOSE TRANSFERASE-RELATED"/>
    <property type="match status" value="1"/>
</dbReference>
<proteinExistence type="predicted"/>
<name>A0A427TZU5_9VIBR</name>
<evidence type="ECO:0000256" key="4">
    <source>
        <dbReference type="ARBA" id="ARBA00022692"/>
    </source>
</evidence>
<dbReference type="AlphaFoldDB" id="A0A427TZU5"/>
<sequence length="317" mass="36231">MAKKKISIVTPCFNEEELIIKCVFKIRKLFEEELVDYDYEHIFSDNASTDSTVQKLKDLAREDSRIKVIVNSRNFGPFRSMYNGLSRSSGDAVLTFLPVDLQDPPELIPEFVQLWQSGYEIVAGARKTREESWLMEKTRAIFYKMLQSFSDFDVPEKVGEFQLIDRKVANAVLQYDDKYPFLRGMIASVGFKRVIVPYHWKKREKGKSRLSLFNLLDQALNGFFSFSSLPLRLSIIIGMGISLSCFLYGLFVLFLALSGNINAPKGVTTLIVGLFFLFGVQLTYFGILGEYVVTIHRQVRGGEVVIEREAINFSSQE</sequence>
<keyword evidence="2" id="KW-0328">Glycosyltransferase</keyword>
<dbReference type="InterPro" id="IPR001173">
    <property type="entry name" value="Glyco_trans_2-like"/>
</dbReference>
<dbReference type="PANTHER" id="PTHR48090:SF1">
    <property type="entry name" value="PROPHAGE BACTOPRENOL GLUCOSYL TRANSFERASE HOMOLOG"/>
    <property type="match status" value="1"/>
</dbReference>
<dbReference type="CDD" id="cd04187">
    <property type="entry name" value="DPM1_like_bac"/>
    <property type="match status" value="1"/>
</dbReference>
<evidence type="ECO:0000256" key="3">
    <source>
        <dbReference type="ARBA" id="ARBA00022679"/>
    </source>
</evidence>
<keyword evidence="4 7" id="KW-0812">Transmembrane</keyword>
<keyword evidence="5 7" id="KW-1133">Transmembrane helix</keyword>
<dbReference type="GO" id="GO:0005886">
    <property type="term" value="C:plasma membrane"/>
    <property type="evidence" value="ECO:0007669"/>
    <property type="project" value="TreeGrafter"/>
</dbReference>
<dbReference type="InterPro" id="IPR029044">
    <property type="entry name" value="Nucleotide-diphossugar_trans"/>
</dbReference>
<dbReference type="RefSeq" id="WP_125322904.1">
    <property type="nucleotide sequence ID" value="NZ_AP024889.1"/>
</dbReference>
<evidence type="ECO:0000256" key="1">
    <source>
        <dbReference type="ARBA" id="ARBA00004141"/>
    </source>
</evidence>
<evidence type="ECO:0000313" key="9">
    <source>
        <dbReference type="EMBL" id="RSD29866.1"/>
    </source>
</evidence>
<evidence type="ECO:0000256" key="2">
    <source>
        <dbReference type="ARBA" id="ARBA00022676"/>
    </source>
</evidence>
<evidence type="ECO:0000313" key="10">
    <source>
        <dbReference type="Proteomes" id="UP000269041"/>
    </source>
</evidence>
<organism evidence="9 10">
    <name type="scientific">Vibrio pectenicida</name>
    <dbReference type="NCBI Taxonomy" id="62763"/>
    <lineage>
        <taxon>Bacteria</taxon>
        <taxon>Pseudomonadati</taxon>
        <taxon>Pseudomonadota</taxon>
        <taxon>Gammaproteobacteria</taxon>
        <taxon>Vibrionales</taxon>
        <taxon>Vibrionaceae</taxon>
        <taxon>Vibrio</taxon>
    </lineage>
</organism>
<dbReference type="Gene3D" id="3.90.550.10">
    <property type="entry name" value="Spore Coat Polysaccharide Biosynthesis Protein SpsA, Chain A"/>
    <property type="match status" value="1"/>
</dbReference>
<comment type="subcellular location">
    <subcellularLocation>
        <location evidence="1">Membrane</location>
        <topology evidence="1">Multi-pass membrane protein</topology>
    </subcellularLocation>
</comment>
<dbReference type="SUPFAM" id="SSF53448">
    <property type="entry name" value="Nucleotide-diphospho-sugar transferases"/>
    <property type="match status" value="1"/>
</dbReference>
<evidence type="ECO:0000256" key="7">
    <source>
        <dbReference type="SAM" id="Phobius"/>
    </source>
</evidence>
<feature type="transmembrane region" description="Helical" evidence="7">
    <location>
        <begin position="235"/>
        <end position="257"/>
    </location>
</feature>
<dbReference type="InterPro" id="IPR050256">
    <property type="entry name" value="Glycosyltransferase_2"/>
</dbReference>
<accession>A0A427TZU5</accession>
<comment type="caution">
    <text evidence="9">The sequence shown here is derived from an EMBL/GenBank/DDBJ whole genome shotgun (WGS) entry which is preliminary data.</text>
</comment>
<keyword evidence="10" id="KW-1185">Reference proteome</keyword>
<evidence type="ECO:0000259" key="8">
    <source>
        <dbReference type="Pfam" id="PF00535"/>
    </source>
</evidence>
<dbReference type="OrthoDB" id="9811884at2"/>
<gene>
    <name evidence="9" type="ORF">EJA03_16860</name>
</gene>
<dbReference type="Pfam" id="PF00535">
    <property type="entry name" value="Glycos_transf_2"/>
    <property type="match status" value="1"/>
</dbReference>
<dbReference type="EMBL" id="RSFA01000102">
    <property type="protein sequence ID" value="RSD29866.1"/>
    <property type="molecule type" value="Genomic_DNA"/>
</dbReference>
<evidence type="ECO:0000256" key="5">
    <source>
        <dbReference type="ARBA" id="ARBA00022989"/>
    </source>
</evidence>
<dbReference type="Proteomes" id="UP000269041">
    <property type="component" value="Unassembled WGS sequence"/>
</dbReference>